<protein>
    <submittedName>
        <fullName evidence="2">Anti-sigma factor antagonist</fullName>
    </submittedName>
</protein>
<name>A0ABX1TFH3_9PROT</name>
<dbReference type="Pfam" id="PF13466">
    <property type="entry name" value="STAS_2"/>
    <property type="match status" value="1"/>
</dbReference>
<keyword evidence="3" id="KW-1185">Reference proteome</keyword>
<feature type="domain" description="STAS" evidence="1">
    <location>
        <begin position="1"/>
        <end position="101"/>
    </location>
</feature>
<accession>A0ABX1TFH3</accession>
<dbReference type="PANTHER" id="PTHR35849:SF2">
    <property type="entry name" value="BLR2341 PROTEIN"/>
    <property type="match status" value="1"/>
</dbReference>
<gene>
    <name evidence="2" type="ORF">E4Q08_21705</name>
</gene>
<dbReference type="InterPro" id="IPR002645">
    <property type="entry name" value="STAS_dom"/>
</dbReference>
<dbReference type="RefSeq" id="WP_169071921.1">
    <property type="nucleotide sequence ID" value="NZ_JAZKUC010000002.1"/>
</dbReference>
<dbReference type="InterPro" id="IPR058548">
    <property type="entry name" value="MlaB-like_STAS"/>
</dbReference>
<comment type="caution">
    <text evidence="2">The sequence shown here is derived from an EMBL/GenBank/DDBJ whole genome shotgun (WGS) entry which is preliminary data.</text>
</comment>
<dbReference type="PANTHER" id="PTHR35849">
    <property type="entry name" value="BLR2341 PROTEIN"/>
    <property type="match status" value="1"/>
</dbReference>
<evidence type="ECO:0000313" key="2">
    <source>
        <dbReference type="EMBL" id="NMQ07666.1"/>
    </source>
</evidence>
<dbReference type="InterPro" id="IPR036513">
    <property type="entry name" value="STAS_dom_sf"/>
</dbReference>
<dbReference type="EMBL" id="SPMX01000088">
    <property type="protein sequence ID" value="NMQ07666.1"/>
    <property type="molecule type" value="Genomic_DNA"/>
</dbReference>
<dbReference type="Proteomes" id="UP000886469">
    <property type="component" value="Unassembled WGS sequence"/>
</dbReference>
<dbReference type="CDD" id="cd07043">
    <property type="entry name" value="STAS_anti-anti-sigma_factors"/>
    <property type="match status" value="1"/>
</dbReference>
<dbReference type="PROSITE" id="PS50801">
    <property type="entry name" value="STAS"/>
    <property type="match status" value="1"/>
</dbReference>
<proteinExistence type="predicted"/>
<dbReference type="InterPro" id="IPR052746">
    <property type="entry name" value="MlaB_ABC_Transporter"/>
</dbReference>
<dbReference type="SUPFAM" id="SSF52091">
    <property type="entry name" value="SpoIIaa-like"/>
    <property type="match status" value="1"/>
</dbReference>
<reference evidence="2" key="1">
    <citation type="submission" date="2019-03" db="EMBL/GenBank/DDBJ databases">
        <title>Metabolic reconstructions from genomes of highly enriched 'Candidatus Accumulibacter' and 'Candidatus Competibacter' bioreactor populations.</title>
        <authorList>
            <person name="Annavajhala M.K."/>
            <person name="Welles L."/>
            <person name="Abbas B."/>
            <person name="Sorokin D."/>
            <person name="Park H."/>
            <person name="Van Loosdrecht M."/>
            <person name="Chandran K."/>
        </authorList>
    </citation>
    <scope>NUCLEOTIDE SEQUENCE</scope>
    <source>
        <strain evidence="2">SBR_L</strain>
    </source>
</reference>
<organism evidence="2 3">
    <name type="scientific">Candidatus Accumulibacter contiguus</name>
    <dbReference type="NCBI Taxonomy" id="2954381"/>
    <lineage>
        <taxon>Bacteria</taxon>
        <taxon>Pseudomonadati</taxon>
        <taxon>Pseudomonadota</taxon>
        <taxon>Betaproteobacteria</taxon>
        <taxon>Candidatus Accumulibacter</taxon>
    </lineage>
</organism>
<evidence type="ECO:0000259" key="1">
    <source>
        <dbReference type="PROSITE" id="PS50801"/>
    </source>
</evidence>
<dbReference type="Gene3D" id="3.30.750.24">
    <property type="entry name" value="STAS domain"/>
    <property type="match status" value="1"/>
</dbReference>
<evidence type="ECO:0000313" key="3">
    <source>
        <dbReference type="Proteomes" id="UP000886469"/>
    </source>
</evidence>
<sequence length="101" mass="10850">MTASAAARLAILEDMTIYQAQSQKKQLLAALAATRQLDLDLSAVPEMDTAGLQLLLLLKREALQQGKQLTIVGHSPMVQRVLDFCNLAGVFGDPMLISAQG</sequence>